<feature type="region of interest" description="Disordered" evidence="1">
    <location>
        <begin position="1"/>
        <end position="26"/>
    </location>
</feature>
<dbReference type="AlphaFoldDB" id="A0A2P5AXY2"/>
<dbReference type="EMBL" id="JXTB01000416">
    <property type="protein sequence ID" value="PON41412.1"/>
    <property type="molecule type" value="Genomic_DNA"/>
</dbReference>
<evidence type="ECO:0000256" key="1">
    <source>
        <dbReference type="SAM" id="MobiDB-lite"/>
    </source>
</evidence>
<evidence type="ECO:0000313" key="3">
    <source>
        <dbReference type="Proteomes" id="UP000237105"/>
    </source>
</evidence>
<evidence type="ECO:0000313" key="2">
    <source>
        <dbReference type="EMBL" id="PON41412.1"/>
    </source>
</evidence>
<keyword evidence="3" id="KW-1185">Reference proteome</keyword>
<protein>
    <submittedName>
        <fullName evidence="2">Uncharacterized protein</fullName>
    </submittedName>
</protein>
<organism evidence="2 3">
    <name type="scientific">Parasponia andersonii</name>
    <name type="common">Sponia andersonii</name>
    <dbReference type="NCBI Taxonomy" id="3476"/>
    <lineage>
        <taxon>Eukaryota</taxon>
        <taxon>Viridiplantae</taxon>
        <taxon>Streptophyta</taxon>
        <taxon>Embryophyta</taxon>
        <taxon>Tracheophyta</taxon>
        <taxon>Spermatophyta</taxon>
        <taxon>Magnoliopsida</taxon>
        <taxon>eudicotyledons</taxon>
        <taxon>Gunneridae</taxon>
        <taxon>Pentapetalae</taxon>
        <taxon>rosids</taxon>
        <taxon>fabids</taxon>
        <taxon>Rosales</taxon>
        <taxon>Cannabaceae</taxon>
        <taxon>Parasponia</taxon>
    </lineage>
</organism>
<dbReference type="Proteomes" id="UP000237105">
    <property type="component" value="Unassembled WGS sequence"/>
</dbReference>
<comment type="caution">
    <text evidence="2">The sequence shown here is derived from an EMBL/GenBank/DDBJ whole genome shotgun (WGS) entry which is preliminary data.</text>
</comment>
<gene>
    <name evidence="2" type="ORF">PanWU01x14_290060</name>
</gene>
<reference evidence="3" key="1">
    <citation type="submission" date="2016-06" db="EMBL/GenBank/DDBJ databases">
        <title>Parallel loss of symbiosis genes in relatives of nitrogen-fixing non-legume Parasponia.</title>
        <authorList>
            <person name="Van Velzen R."/>
            <person name="Holmer R."/>
            <person name="Bu F."/>
            <person name="Rutten L."/>
            <person name="Van Zeijl A."/>
            <person name="Liu W."/>
            <person name="Santuari L."/>
            <person name="Cao Q."/>
            <person name="Sharma T."/>
            <person name="Shen D."/>
            <person name="Roswanjaya Y."/>
            <person name="Wardhani T."/>
            <person name="Kalhor M.S."/>
            <person name="Jansen J."/>
            <person name="Van den Hoogen J."/>
            <person name="Gungor B."/>
            <person name="Hartog M."/>
            <person name="Hontelez J."/>
            <person name="Verver J."/>
            <person name="Yang W.-C."/>
            <person name="Schijlen E."/>
            <person name="Repin R."/>
            <person name="Schilthuizen M."/>
            <person name="Schranz E."/>
            <person name="Heidstra R."/>
            <person name="Miyata K."/>
            <person name="Fedorova E."/>
            <person name="Kohlen W."/>
            <person name="Bisseling T."/>
            <person name="Smit S."/>
            <person name="Geurts R."/>
        </authorList>
    </citation>
    <scope>NUCLEOTIDE SEQUENCE [LARGE SCALE GENOMIC DNA]</scope>
    <source>
        <strain evidence="3">cv. WU1-14</strain>
    </source>
</reference>
<accession>A0A2P5AXY2</accession>
<proteinExistence type="predicted"/>
<sequence>MSYTKPKVNRGFDSADSGSDGESRPHFEEVLEWEQEQELLKHNTSLIIRPVSYQISDAKSTSVKEVTQNNLQADALDVEMISVAIAYTMPHHKVIPVAKAGDEITTTNDSDLVEVALNSKSPIVEICNNSNNDSPAINLTISEAESPVKMKQTSGAKRRLMEEHIEISPVGKKPHSMMIREEDELDVLLVSSALRNCRT</sequence>
<name>A0A2P5AXY2_PARAD</name>